<keyword evidence="3" id="KW-1185">Reference proteome</keyword>
<dbReference type="Proteomes" id="UP000824120">
    <property type="component" value="Chromosome 1"/>
</dbReference>
<organism evidence="2 3">
    <name type="scientific">Solanum commersonii</name>
    <name type="common">Commerson's wild potato</name>
    <name type="synonym">Commerson's nightshade</name>
    <dbReference type="NCBI Taxonomy" id="4109"/>
    <lineage>
        <taxon>Eukaryota</taxon>
        <taxon>Viridiplantae</taxon>
        <taxon>Streptophyta</taxon>
        <taxon>Embryophyta</taxon>
        <taxon>Tracheophyta</taxon>
        <taxon>Spermatophyta</taxon>
        <taxon>Magnoliopsida</taxon>
        <taxon>eudicotyledons</taxon>
        <taxon>Gunneridae</taxon>
        <taxon>Pentapetalae</taxon>
        <taxon>asterids</taxon>
        <taxon>lamiids</taxon>
        <taxon>Solanales</taxon>
        <taxon>Solanaceae</taxon>
        <taxon>Solanoideae</taxon>
        <taxon>Solaneae</taxon>
        <taxon>Solanum</taxon>
    </lineage>
</organism>
<evidence type="ECO:0000256" key="1">
    <source>
        <dbReference type="SAM" id="MobiDB-lite"/>
    </source>
</evidence>
<dbReference type="AlphaFoldDB" id="A0A9J6B3A9"/>
<feature type="region of interest" description="Disordered" evidence="1">
    <location>
        <begin position="1"/>
        <end position="64"/>
    </location>
</feature>
<feature type="compositionally biased region" description="Acidic residues" evidence="1">
    <location>
        <begin position="42"/>
        <end position="55"/>
    </location>
</feature>
<sequence length="79" mass="9267">MSRSKVAGRSRLPQGKTKGITVNEDTDSSRSKEYQDFKYLDEYDEEGAEQEEEECGKEKYEEENTKQLPKVLLEYLLLR</sequence>
<name>A0A9J6B3A9_SOLCO</name>
<comment type="caution">
    <text evidence="2">The sequence shown here is derived from an EMBL/GenBank/DDBJ whole genome shotgun (WGS) entry which is preliminary data.</text>
</comment>
<accession>A0A9J6B3A9</accession>
<dbReference type="EMBL" id="JACXVP010000001">
    <property type="protein sequence ID" value="KAG5631066.1"/>
    <property type="molecule type" value="Genomic_DNA"/>
</dbReference>
<gene>
    <name evidence="2" type="ORF">H5410_002783</name>
</gene>
<evidence type="ECO:0000313" key="3">
    <source>
        <dbReference type="Proteomes" id="UP000824120"/>
    </source>
</evidence>
<reference evidence="2 3" key="1">
    <citation type="submission" date="2020-09" db="EMBL/GenBank/DDBJ databases">
        <title>De no assembly of potato wild relative species, Solanum commersonii.</title>
        <authorList>
            <person name="Cho K."/>
        </authorList>
    </citation>
    <scope>NUCLEOTIDE SEQUENCE [LARGE SCALE GENOMIC DNA]</scope>
    <source>
        <strain evidence="2">LZ3.2</strain>
        <tissue evidence="2">Leaf</tissue>
    </source>
</reference>
<proteinExistence type="predicted"/>
<protein>
    <submittedName>
        <fullName evidence="2">Uncharacterized protein</fullName>
    </submittedName>
</protein>
<feature type="compositionally biased region" description="Basic and acidic residues" evidence="1">
    <location>
        <begin position="27"/>
        <end position="41"/>
    </location>
</feature>
<evidence type="ECO:0000313" key="2">
    <source>
        <dbReference type="EMBL" id="KAG5631066.1"/>
    </source>
</evidence>